<keyword evidence="2" id="KW-1185">Reference proteome</keyword>
<accession>A0A2R6W3F9</accession>
<organism evidence="1 2">
    <name type="scientific">Marchantia polymorpha</name>
    <name type="common">Common liverwort</name>
    <name type="synonym">Marchantia aquatica</name>
    <dbReference type="NCBI Taxonomy" id="3197"/>
    <lineage>
        <taxon>Eukaryota</taxon>
        <taxon>Viridiplantae</taxon>
        <taxon>Streptophyta</taxon>
        <taxon>Embryophyta</taxon>
        <taxon>Marchantiophyta</taxon>
        <taxon>Marchantiopsida</taxon>
        <taxon>Marchantiidae</taxon>
        <taxon>Marchantiales</taxon>
        <taxon>Marchantiaceae</taxon>
        <taxon>Marchantia</taxon>
    </lineage>
</organism>
<gene>
    <name evidence="1" type="ORF">MARPO_0165s0022</name>
</gene>
<dbReference type="AlphaFoldDB" id="A0A2R6W3F9"/>
<dbReference type="Gramene" id="Mp7g18620.1">
    <property type="protein sequence ID" value="Mp7g18620.1.cds1"/>
    <property type="gene ID" value="Mp7g18620"/>
</dbReference>
<sequence>MSDTTKPKYCPTKPKPLMTSTALACLPRAFAVQIYTCKKIELAHIRKNPASRSTRMNSMACYLSHLYTSIPLCSCPQLTGGATASDSNLLILSAWSRYLTYTGRSPLPKARIYQDMVFNISSLASVHVKLLRVQGAETIGDPALS</sequence>
<dbReference type="Proteomes" id="UP000244005">
    <property type="component" value="Unassembled WGS sequence"/>
</dbReference>
<protein>
    <submittedName>
        <fullName evidence="1">Uncharacterized protein</fullName>
    </submittedName>
</protein>
<evidence type="ECO:0000313" key="1">
    <source>
        <dbReference type="EMBL" id="PTQ28395.1"/>
    </source>
</evidence>
<reference evidence="2" key="1">
    <citation type="journal article" date="2017" name="Cell">
        <title>Insights into land plant evolution garnered from the Marchantia polymorpha genome.</title>
        <authorList>
            <person name="Bowman J.L."/>
            <person name="Kohchi T."/>
            <person name="Yamato K.T."/>
            <person name="Jenkins J."/>
            <person name="Shu S."/>
            <person name="Ishizaki K."/>
            <person name="Yamaoka S."/>
            <person name="Nishihama R."/>
            <person name="Nakamura Y."/>
            <person name="Berger F."/>
            <person name="Adam C."/>
            <person name="Aki S.S."/>
            <person name="Althoff F."/>
            <person name="Araki T."/>
            <person name="Arteaga-Vazquez M.A."/>
            <person name="Balasubrmanian S."/>
            <person name="Barry K."/>
            <person name="Bauer D."/>
            <person name="Boehm C.R."/>
            <person name="Briginshaw L."/>
            <person name="Caballero-Perez J."/>
            <person name="Catarino B."/>
            <person name="Chen F."/>
            <person name="Chiyoda S."/>
            <person name="Chovatia M."/>
            <person name="Davies K.M."/>
            <person name="Delmans M."/>
            <person name="Demura T."/>
            <person name="Dierschke T."/>
            <person name="Dolan L."/>
            <person name="Dorantes-Acosta A.E."/>
            <person name="Eklund D.M."/>
            <person name="Florent S.N."/>
            <person name="Flores-Sandoval E."/>
            <person name="Fujiyama A."/>
            <person name="Fukuzawa H."/>
            <person name="Galik B."/>
            <person name="Grimanelli D."/>
            <person name="Grimwood J."/>
            <person name="Grossniklaus U."/>
            <person name="Hamada T."/>
            <person name="Haseloff J."/>
            <person name="Hetherington A.J."/>
            <person name="Higo A."/>
            <person name="Hirakawa Y."/>
            <person name="Hundley H.N."/>
            <person name="Ikeda Y."/>
            <person name="Inoue K."/>
            <person name="Inoue S.I."/>
            <person name="Ishida S."/>
            <person name="Jia Q."/>
            <person name="Kakita M."/>
            <person name="Kanazawa T."/>
            <person name="Kawai Y."/>
            <person name="Kawashima T."/>
            <person name="Kennedy M."/>
            <person name="Kinose K."/>
            <person name="Kinoshita T."/>
            <person name="Kohara Y."/>
            <person name="Koide E."/>
            <person name="Komatsu K."/>
            <person name="Kopischke S."/>
            <person name="Kubo M."/>
            <person name="Kyozuka J."/>
            <person name="Lagercrantz U."/>
            <person name="Lin S.S."/>
            <person name="Lindquist E."/>
            <person name="Lipzen A.M."/>
            <person name="Lu C.W."/>
            <person name="De Luna E."/>
            <person name="Martienssen R.A."/>
            <person name="Minamino N."/>
            <person name="Mizutani M."/>
            <person name="Mizutani M."/>
            <person name="Mochizuki N."/>
            <person name="Monte I."/>
            <person name="Mosher R."/>
            <person name="Nagasaki H."/>
            <person name="Nakagami H."/>
            <person name="Naramoto S."/>
            <person name="Nishitani K."/>
            <person name="Ohtani M."/>
            <person name="Okamoto T."/>
            <person name="Okumura M."/>
            <person name="Phillips J."/>
            <person name="Pollak B."/>
            <person name="Reinders A."/>
            <person name="Rovekamp M."/>
            <person name="Sano R."/>
            <person name="Sawa S."/>
            <person name="Schmid M.W."/>
            <person name="Shirakawa M."/>
            <person name="Solano R."/>
            <person name="Spunde A."/>
            <person name="Suetsugu N."/>
            <person name="Sugano S."/>
            <person name="Sugiyama A."/>
            <person name="Sun R."/>
            <person name="Suzuki Y."/>
            <person name="Takenaka M."/>
            <person name="Takezawa D."/>
            <person name="Tomogane H."/>
            <person name="Tsuzuki M."/>
            <person name="Ueda T."/>
            <person name="Umeda M."/>
            <person name="Ward J.M."/>
            <person name="Watanabe Y."/>
            <person name="Yazaki K."/>
            <person name="Yokoyama R."/>
            <person name="Yoshitake Y."/>
            <person name="Yotsui I."/>
            <person name="Zachgo S."/>
            <person name="Schmutz J."/>
        </authorList>
    </citation>
    <scope>NUCLEOTIDE SEQUENCE [LARGE SCALE GENOMIC DNA]</scope>
    <source>
        <strain evidence="2">Tak-1</strain>
    </source>
</reference>
<evidence type="ECO:0000313" key="2">
    <source>
        <dbReference type="Proteomes" id="UP000244005"/>
    </source>
</evidence>
<dbReference type="EMBL" id="KZ772835">
    <property type="protein sequence ID" value="PTQ28395.1"/>
    <property type="molecule type" value="Genomic_DNA"/>
</dbReference>
<name>A0A2R6W3F9_MARPO</name>
<proteinExistence type="predicted"/>